<dbReference type="RefSeq" id="WP_077244373.1">
    <property type="nucleotide sequence ID" value="NZ_MUZR01000029.1"/>
</dbReference>
<keyword evidence="4" id="KW-1185">Reference proteome</keyword>
<keyword evidence="1" id="KW-1133">Transmembrane helix</keyword>
<feature type="transmembrane region" description="Helical" evidence="1">
    <location>
        <begin position="159"/>
        <end position="182"/>
    </location>
</feature>
<dbReference type="AlphaFoldDB" id="A0A1V2ZXX3"/>
<feature type="domain" description="VTT" evidence="2">
    <location>
        <begin position="66"/>
        <end position="178"/>
    </location>
</feature>
<evidence type="ECO:0000313" key="3">
    <source>
        <dbReference type="EMBL" id="OOC09925.1"/>
    </source>
</evidence>
<accession>A0A1V2ZXX3</accession>
<dbReference type="Proteomes" id="UP000189177">
    <property type="component" value="Unassembled WGS sequence"/>
</dbReference>
<proteinExistence type="predicted"/>
<feature type="transmembrane region" description="Helical" evidence="1">
    <location>
        <begin position="194"/>
        <end position="212"/>
    </location>
</feature>
<dbReference type="InterPro" id="IPR032816">
    <property type="entry name" value="VTT_dom"/>
</dbReference>
<feature type="transmembrane region" description="Helical" evidence="1">
    <location>
        <begin position="48"/>
        <end position="75"/>
    </location>
</feature>
<dbReference type="OrthoDB" id="6364240at2"/>
<evidence type="ECO:0000256" key="1">
    <source>
        <dbReference type="SAM" id="Phobius"/>
    </source>
</evidence>
<evidence type="ECO:0000313" key="4">
    <source>
        <dbReference type="Proteomes" id="UP000189177"/>
    </source>
</evidence>
<feature type="transmembrane region" description="Helical" evidence="1">
    <location>
        <begin position="81"/>
        <end position="102"/>
    </location>
</feature>
<protein>
    <submittedName>
        <fullName evidence="3">Rhodanese</fullName>
    </submittedName>
</protein>
<keyword evidence="1" id="KW-0472">Membrane</keyword>
<dbReference type="EMBL" id="MUZR01000029">
    <property type="protein sequence ID" value="OOC09925.1"/>
    <property type="molecule type" value="Genomic_DNA"/>
</dbReference>
<dbReference type="STRING" id="252474.B1A74_08500"/>
<evidence type="ECO:0000259" key="2">
    <source>
        <dbReference type="Pfam" id="PF09335"/>
    </source>
</evidence>
<sequence length="222" mass="23663">MTMASFLKEHAGPLLLAGLVVLGIGLGIGVGDPEWILETGRRLTGDPWLLAGLVVLMAILFTFALPGSLVVWLIAPFVAPWVAVPLLVTGSVAGALGGYWLAGRLGADRGPLRHHPWLVEALRRHGDFLNLMAMRTFPGFPHSVINYAGGMLGLPRATFLLATTLGLCVKWGVYSSVLYGAAEAIEDGDALQPWTLVPLGVLALLLAVGGWLRQHYRRSGEA</sequence>
<keyword evidence="1" id="KW-0812">Transmembrane</keyword>
<name>A0A1V2ZXX3_9GAMM</name>
<comment type="caution">
    <text evidence="3">The sequence shown here is derived from an EMBL/GenBank/DDBJ whole genome shotgun (WGS) entry which is preliminary data.</text>
</comment>
<dbReference type="Pfam" id="PF09335">
    <property type="entry name" value="VTT_dom"/>
    <property type="match status" value="1"/>
</dbReference>
<dbReference type="GO" id="GO:0005886">
    <property type="term" value="C:plasma membrane"/>
    <property type="evidence" value="ECO:0007669"/>
    <property type="project" value="UniProtKB-ARBA"/>
</dbReference>
<reference evidence="3 4" key="1">
    <citation type="submission" date="2017-02" db="EMBL/GenBank/DDBJ databases">
        <title>Genomic diversity within the haloalkaliphilic genus Thioalkalivibrio.</title>
        <authorList>
            <person name="Ahn A.-C."/>
            <person name="Meier-Kolthoff J."/>
            <person name="Overmars L."/>
            <person name="Richter M."/>
            <person name="Woyke T."/>
            <person name="Sorokin D.Y."/>
            <person name="Muyzer G."/>
        </authorList>
    </citation>
    <scope>NUCLEOTIDE SEQUENCE [LARGE SCALE GENOMIC DNA]</scope>
    <source>
        <strain evidence="3 4">HL17</strain>
    </source>
</reference>
<gene>
    <name evidence="3" type="ORF">B1A74_08500</name>
</gene>
<organism evidence="3 4">
    <name type="scientific">Thioalkalivibrio halophilus</name>
    <dbReference type="NCBI Taxonomy" id="252474"/>
    <lineage>
        <taxon>Bacteria</taxon>
        <taxon>Pseudomonadati</taxon>
        <taxon>Pseudomonadota</taxon>
        <taxon>Gammaproteobacteria</taxon>
        <taxon>Chromatiales</taxon>
        <taxon>Ectothiorhodospiraceae</taxon>
        <taxon>Thioalkalivibrio</taxon>
    </lineage>
</organism>
<feature type="transmembrane region" description="Helical" evidence="1">
    <location>
        <begin position="12"/>
        <end position="36"/>
    </location>
</feature>